<protein>
    <submittedName>
        <fullName evidence="1">Uncharacterized protein</fullName>
    </submittedName>
</protein>
<reference evidence="1 2" key="1">
    <citation type="submission" date="2019-01" db="EMBL/GenBank/DDBJ databases">
        <authorList>
            <person name="Sayadi A."/>
        </authorList>
    </citation>
    <scope>NUCLEOTIDE SEQUENCE [LARGE SCALE GENOMIC DNA]</scope>
</reference>
<sequence>MFFRFKNIPVKLCASFAKDKCFAALRQSLDDLGIKWPMNINGSGDGNSFLTARKMDNIFFHPDRFERIPSRGC</sequence>
<name>A0A653CCF7_CALMS</name>
<evidence type="ECO:0000313" key="2">
    <source>
        <dbReference type="Proteomes" id="UP000410492"/>
    </source>
</evidence>
<dbReference type="Proteomes" id="UP000410492">
    <property type="component" value="Unassembled WGS sequence"/>
</dbReference>
<dbReference type="AlphaFoldDB" id="A0A653CCF7"/>
<evidence type="ECO:0000313" key="1">
    <source>
        <dbReference type="EMBL" id="VEN45379.1"/>
    </source>
</evidence>
<organism evidence="1 2">
    <name type="scientific">Callosobruchus maculatus</name>
    <name type="common">Southern cowpea weevil</name>
    <name type="synonym">Pulse bruchid</name>
    <dbReference type="NCBI Taxonomy" id="64391"/>
    <lineage>
        <taxon>Eukaryota</taxon>
        <taxon>Metazoa</taxon>
        <taxon>Ecdysozoa</taxon>
        <taxon>Arthropoda</taxon>
        <taxon>Hexapoda</taxon>
        <taxon>Insecta</taxon>
        <taxon>Pterygota</taxon>
        <taxon>Neoptera</taxon>
        <taxon>Endopterygota</taxon>
        <taxon>Coleoptera</taxon>
        <taxon>Polyphaga</taxon>
        <taxon>Cucujiformia</taxon>
        <taxon>Chrysomeloidea</taxon>
        <taxon>Chrysomelidae</taxon>
        <taxon>Bruchinae</taxon>
        <taxon>Bruchini</taxon>
        <taxon>Callosobruchus</taxon>
    </lineage>
</organism>
<proteinExistence type="predicted"/>
<dbReference type="EMBL" id="CAACVG010007431">
    <property type="protein sequence ID" value="VEN45379.1"/>
    <property type="molecule type" value="Genomic_DNA"/>
</dbReference>
<keyword evidence="2" id="KW-1185">Reference proteome</keyword>
<dbReference type="OrthoDB" id="6682672at2759"/>
<accession>A0A653CCF7</accession>
<gene>
    <name evidence="1" type="ORF">CALMAC_LOCUS7852</name>
</gene>